<gene>
    <name evidence="1" type="ORF">P0004A09.28</name>
    <name evidence="2" type="ORF">P0696E01.49</name>
</gene>
<proteinExistence type="predicted"/>
<dbReference type="EMBL" id="AP003607">
    <property type="protein sequence ID" value="BAD68589.1"/>
    <property type="molecule type" value="Genomic_DNA"/>
</dbReference>
<dbReference type="Proteomes" id="UP000000763">
    <property type="component" value="Chromosome 1"/>
</dbReference>
<dbReference type="Proteomes" id="UP000817658">
    <property type="component" value="Chromosome 1"/>
</dbReference>
<evidence type="ECO:0000313" key="2">
    <source>
        <dbReference type="EMBL" id="BAD68956.1"/>
    </source>
</evidence>
<evidence type="ECO:0000313" key="1">
    <source>
        <dbReference type="EMBL" id="BAD68589.1"/>
    </source>
</evidence>
<reference evidence="3" key="2">
    <citation type="journal article" date="2005" name="Nature">
        <title>The map-based sequence of the rice genome.</title>
        <authorList>
            <consortium name="International rice genome sequencing project (IRGSP)"/>
            <person name="Matsumoto T."/>
            <person name="Wu J."/>
            <person name="Kanamori H."/>
            <person name="Katayose Y."/>
            <person name="Fujisawa M."/>
            <person name="Namiki N."/>
            <person name="Mizuno H."/>
            <person name="Yamamoto K."/>
            <person name="Antonio B.A."/>
            <person name="Baba T."/>
            <person name="Sakata K."/>
            <person name="Nagamura Y."/>
            <person name="Aoki H."/>
            <person name="Arikawa K."/>
            <person name="Arita K."/>
            <person name="Bito T."/>
            <person name="Chiden Y."/>
            <person name="Fujitsuka N."/>
            <person name="Fukunaka R."/>
            <person name="Hamada M."/>
            <person name="Harada C."/>
            <person name="Hayashi A."/>
            <person name="Hijishita S."/>
            <person name="Honda M."/>
            <person name="Hosokawa S."/>
            <person name="Ichikawa Y."/>
            <person name="Idonuma A."/>
            <person name="Iijima M."/>
            <person name="Ikeda M."/>
            <person name="Ikeno M."/>
            <person name="Ito K."/>
            <person name="Ito S."/>
            <person name="Ito T."/>
            <person name="Ito Y."/>
            <person name="Ito Y."/>
            <person name="Iwabuchi A."/>
            <person name="Kamiya K."/>
            <person name="Karasawa W."/>
            <person name="Kurita K."/>
            <person name="Katagiri S."/>
            <person name="Kikuta A."/>
            <person name="Kobayashi H."/>
            <person name="Kobayashi N."/>
            <person name="Machita K."/>
            <person name="Maehara T."/>
            <person name="Masukawa M."/>
            <person name="Mizubayashi T."/>
            <person name="Mukai Y."/>
            <person name="Nagasaki H."/>
            <person name="Nagata Y."/>
            <person name="Naito S."/>
            <person name="Nakashima M."/>
            <person name="Nakama Y."/>
            <person name="Nakamichi Y."/>
            <person name="Nakamura M."/>
            <person name="Meguro A."/>
            <person name="Negishi M."/>
            <person name="Ohta I."/>
            <person name="Ohta T."/>
            <person name="Okamoto M."/>
            <person name="Ono N."/>
            <person name="Saji S."/>
            <person name="Sakaguchi M."/>
            <person name="Sakai K."/>
            <person name="Shibata M."/>
            <person name="Shimokawa T."/>
            <person name="Song J."/>
            <person name="Takazaki Y."/>
            <person name="Terasawa K."/>
            <person name="Tsugane M."/>
            <person name="Tsuji K."/>
            <person name="Ueda S."/>
            <person name="Waki K."/>
            <person name="Yamagata H."/>
            <person name="Yamamoto M."/>
            <person name="Yamamoto S."/>
            <person name="Yamane H."/>
            <person name="Yoshiki S."/>
            <person name="Yoshihara R."/>
            <person name="Yukawa K."/>
            <person name="Zhong H."/>
            <person name="Yano M."/>
            <person name="Yuan Q."/>
            <person name="Ouyang S."/>
            <person name="Liu J."/>
            <person name="Jones K.M."/>
            <person name="Gansberger K."/>
            <person name="Moffat K."/>
            <person name="Hill J."/>
            <person name="Bera J."/>
            <person name="Fadrosh D."/>
            <person name="Jin S."/>
            <person name="Johri S."/>
            <person name="Kim M."/>
            <person name="Overton L."/>
            <person name="Reardon M."/>
            <person name="Tsitrin T."/>
            <person name="Vuong H."/>
            <person name="Weaver B."/>
            <person name="Ciecko A."/>
            <person name="Tallon L."/>
            <person name="Jackson J."/>
            <person name="Pai G."/>
            <person name="Aken S.V."/>
            <person name="Utterback T."/>
            <person name="Reidmuller S."/>
            <person name="Feldblyum T."/>
            <person name="Hsiao J."/>
            <person name="Zismann V."/>
            <person name="Iobst S."/>
            <person name="de Vazeille A.R."/>
            <person name="Buell C.R."/>
            <person name="Ying K."/>
            <person name="Li Y."/>
            <person name="Lu T."/>
            <person name="Huang Y."/>
            <person name="Zhao Q."/>
            <person name="Feng Q."/>
            <person name="Zhang L."/>
            <person name="Zhu J."/>
            <person name="Weng Q."/>
            <person name="Mu J."/>
            <person name="Lu Y."/>
            <person name="Fan D."/>
            <person name="Liu Y."/>
            <person name="Guan J."/>
            <person name="Zhang Y."/>
            <person name="Yu S."/>
            <person name="Liu X."/>
            <person name="Zhang Y."/>
            <person name="Hong G."/>
            <person name="Han B."/>
            <person name="Choisne N."/>
            <person name="Demange N."/>
            <person name="Orjeda G."/>
            <person name="Samain S."/>
            <person name="Cattolico L."/>
            <person name="Pelletier E."/>
            <person name="Couloux A."/>
            <person name="Segurens B."/>
            <person name="Wincker P."/>
            <person name="D'Hont A."/>
            <person name="Scarpelli C."/>
            <person name="Weissenbach J."/>
            <person name="Salanoubat M."/>
            <person name="Quetier F."/>
            <person name="Yu Y."/>
            <person name="Kim H.R."/>
            <person name="Rambo T."/>
            <person name="Currie J."/>
            <person name="Collura K."/>
            <person name="Luo M."/>
            <person name="Yang T."/>
            <person name="Ammiraju J.S.S."/>
            <person name="Engler F."/>
            <person name="Soderlund C."/>
            <person name="Wing R.A."/>
            <person name="Palmer L.E."/>
            <person name="de la Bastide M."/>
            <person name="Spiegel L."/>
            <person name="Nascimento L."/>
            <person name="Zutavern T."/>
            <person name="O'Shaughnessy A."/>
            <person name="Dike S."/>
            <person name="Dedhia N."/>
            <person name="Preston R."/>
            <person name="Balija V."/>
            <person name="McCombie W.R."/>
            <person name="Chow T."/>
            <person name="Chen H."/>
            <person name="Chung M."/>
            <person name="Chen C."/>
            <person name="Shaw J."/>
            <person name="Wu H."/>
            <person name="Hsiao K."/>
            <person name="Chao Y."/>
            <person name="Chu M."/>
            <person name="Cheng C."/>
            <person name="Hour A."/>
            <person name="Lee P."/>
            <person name="Lin S."/>
            <person name="Lin Y."/>
            <person name="Liou J."/>
            <person name="Liu S."/>
            <person name="Hsing Y."/>
            <person name="Raghuvanshi S."/>
            <person name="Mohanty A."/>
            <person name="Bharti A.K."/>
            <person name="Gaur A."/>
            <person name="Gupta V."/>
            <person name="Kumar D."/>
            <person name="Ravi V."/>
            <person name="Vij S."/>
            <person name="Kapur A."/>
            <person name="Khurana P."/>
            <person name="Khurana P."/>
            <person name="Khurana J.P."/>
            <person name="Tyagi A.K."/>
            <person name="Gaikwad K."/>
            <person name="Singh A."/>
            <person name="Dalal V."/>
            <person name="Srivastava S."/>
            <person name="Dixit A."/>
            <person name="Pal A.K."/>
            <person name="Ghazi I.A."/>
            <person name="Yadav M."/>
            <person name="Pandit A."/>
            <person name="Bhargava A."/>
            <person name="Sureshbabu K."/>
            <person name="Batra K."/>
            <person name="Sharma T.R."/>
            <person name="Mohapatra T."/>
            <person name="Singh N.K."/>
            <person name="Messing J."/>
            <person name="Nelson A.B."/>
            <person name="Fuks G."/>
            <person name="Kavchok S."/>
            <person name="Keizer G."/>
            <person name="Linton E."/>
            <person name="Llaca V."/>
            <person name="Song R."/>
            <person name="Tanyolac B."/>
            <person name="Young S."/>
            <person name="Ho-Il K."/>
            <person name="Hahn J.H."/>
            <person name="Sangsakoo G."/>
            <person name="Vanavichit A."/>
            <person name="de Mattos Luiz.A.T."/>
            <person name="Zimmer P.D."/>
            <person name="Malone G."/>
            <person name="Dellagostin O."/>
            <person name="de Oliveira A.C."/>
            <person name="Bevan M."/>
            <person name="Bancroft I."/>
            <person name="Minx P."/>
            <person name="Cordum H."/>
            <person name="Wilson R."/>
            <person name="Cheng Z."/>
            <person name="Jin W."/>
            <person name="Jiang J."/>
            <person name="Leong S.A."/>
            <person name="Iwama H."/>
            <person name="Gojobori T."/>
            <person name="Itoh T."/>
            <person name="Niimura Y."/>
            <person name="Fujii Y."/>
            <person name="Habara T."/>
            <person name="Sakai H."/>
            <person name="Sato Y."/>
            <person name="Wilson G."/>
            <person name="Kumar K."/>
            <person name="McCouch S."/>
            <person name="Juretic N."/>
            <person name="Hoen D."/>
            <person name="Wright S."/>
            <person name="Bruskiewich R."/>
            <person name="Bureau T."/>
            <person name="Miyao A."/>
            <person name="Hirochika H."/>
            <person name="Nishikawa T."/>
            <person name="Kadowaki K."/>
            <person name="Sugiura M."/>
            <person name="Burr B."/>
            <person name="Sasaki T."/>
        </authorList>
    </citation>
    <scope>NUCLEOTIDE SEQUENCE [LARGE SCALE GENOMIC DNA]</scope>
    <source>
        <strain evidence="3">cv. Nipponbare</strain>
    </source>
</reference>
<name>Q5VNL9_ORYSJ</name>
<sequence>MAIIGVTTMDFLSYLSKSSFVLSDFDGNDYTTQFFDGYKPKQAAAQSPTITAST</sequence>
<organism evidence="1">
    <name type="scientific">Oryza sativa subsp. japonica</name>
    <name type="common">Rice</name>
    <dbReference type="NCBI Taxonomy" id="39947"/>
    <lineage>
        <taxon>Eukaryota</taxon>
        <taxon>Viridiplantae</taxon>
        <taxon>Streptophyta</taxon>
        <taxon>Embryophyta</taxon>
        <taxon>Tracheophyta</taxon>
        <taxon>Spermatophyta</taxon>
        <taxon>Magnoliopsida</taxon>
        <taxon>Liliopsida</taxon>
        <taxon>Poales</taxon>
        <taxon>Poaceae</taxon>
        <taxon>BOP clade</taxon>
        <taxon>Oryzoideae</taxon>
        <taxon>Oryzeae</taxon>
        <taxon>Oryzinae</taxon>
        <taxon>Oryza</taxon>
        <taxon>Oryza sativa</taxon>
    </lineage>
</organism>
<reference evidence="1" key="1">
    <citation type="journal article" date="2002" name="Nature">
        <title>The genome sequence and structure of rice chromosome 1.</title>
        <authorList>
            <person name="Sasaki T."/>
            <person name="Matsumoto T."/>
            <person name="Yamamoto K."/>
            <person name="Sakata K."/>
            <person name="Baba T."/>
            <person name="Katayose Y."/>
            <person name="Wu J."/>
            <person name="Niimura Y."/>
            <person name="Cheng Z."/>
            <person name="Nagamura Y."/>
            <person name="Antonio B.A."/>
            <person name="Kanamori H."/>
            <person name="Hosokawa S."/>
            <person name="Masukawa M."/>
            <person name="Arikawa K."/>
            <person name="Chiden Y."/>
            <person name="Hayashi M."/>
            <person name="Okamoto M."/>
            <person name="Ando T."/>
            <person name="Aoki H."/>
            <person name="Arita K."/>
            <person name="Hamada M."/>
            <person name="Harada C."/>
            <person name="Hijishita S."/>
            <person name="Honda M."/>
            <person name="Ichikawa Y."/>
            <person name="Idonuma A."/>
            <person name="Iijima M."/>
            <person name="Ikeda M."/>
            <person name="Ikeno M."/>
            <person name="Itoh S."/>
            <person name="Itoh T."/>
            <person name="Itoh Y."/>
            <person name="Itoh Y."/>
            <person name="Iwabuchi A."/>
            <person name="Kamiya K."/>
            <person name="Karasawa W."/>
            <person name="Katagiri S."/>
            <person name="Kikuta A."/>
            <person name="Kobayashi N."/>
            <person name="Kono I."/>
            <person name="Machita K."/>
            <person name="Maehara T."/>
            <person name="Mizuno H."/>
            <person name="Mizubayashi T."/>
            <person name="Mukai Y."/>
            <person name="Nagasaki H."/>
            <person name="Nakashima M."/>
            <person name="Nakama Y."/>
            <person name="Nakamichi Y."/>
            <person name="Nakamura M."/>
            <person name="Namiki N."/>
            <person name="Negishi M."/>
            <person name="Ohta I."/>
            <person name="Ono N."/>
            <person name="Saji S."/>
            <person name="Sakai K."/>
            <person name="Shibata M."/>
            <person name="Shimokawa T."/>
            <person name="Shomura A."/>
            <person name="Song J."/>
            <person name="Takazaki Y."/>
            <person name="Terasawa K."/>
            <person name="Tsuji K."/>
            <person name="Waki K."/>
            <person name="Yamagata H."/>
            <person name="Yamane H."/>
            <person name="Yoshiki S."/>
            <person name="Yoshihara R."/>
            <person name="Yukawa K."/>
            <person name="Zhong H."/>
            <person name="Iwama H."/>
            <person name="Endo T."/>
            <person name="Ito H."/>
            <person name="Hahn J.H."/>
            <person name="Kim H.I."/>
            <person name="Eun M.Y."/>
            <person name="Yano M."/>
            <person name="Jiang J."/>
            <person name="Gojobori T."/>
        </authorList>
    </citation>
    <scope>NUCLEOTIDE SEQUENCE</scope>
</reference>
<protein>
    <submittedName>
        <fullName evidence="1">Uncharacterized protein</fullName>
    </submittedName>
</protein>
<accession>Q5VNL9</accession>
<evidence type="ECO:0000313" key="3">
    <source>
        <dbReference type="Proteomes" id="UP000000763"/>
    </source>
</evidence>
<reference evidence="3" key="3">
    <citation type="journal article" date="2008" name="Nucleic Acids Res.">
        <title>The rice annotation project database (RAP-DB): 2008 update.</title>
        <authorList>
            <consortium name="The rice annotation project (RAP)"/>
        </authorList>
    </citation>
    <scope>GENOME REANNOTATION</scope>
    <source>
        <strain evidence="3">cv. Nipponbare</strain>
    </source>
</reference>
<dbReference type="EMBL" id="AP004367">
    <property type="protein sequence ID" value="BAD68956.1"/>
    <property type="molecule type" value="Genomic_DNA"/>
</dbReference>
<accession>Q5VPN9</accession>
<dbReference type="AlphaFoldDB" id="Q5VNL9"/>